<feature type="coiled-coil region" evidence="1">
    <location>
        <begin position="342"/>
        <end position="424"/>
    </location>
</feature>
<accession>A0A2I0QWC5</accession>
<reference evidence="3 4" key="1">
    <citation type="submission" date="2017-06" db="EMBL/GenBank/DDBJ databases">
        <title>the draft geome sequence of Illustriluteabacillus marina B3227.</title>
        <authorList>
            <person name="He R.-H."/>
            <person name="Du Z.-J."/>
        </authorList>
    </citation>
    <scope>NUCLEOTIDE SEQUENCE [LARGE SCALE GENOMIC DNA]</scope>
    <source>
        <strain evidence="3 4">B3227</strain>
    </source>
</reference>
<dbReference type="RefSeq" id="WP_101330389.1">
    <property type="nucleotide sequence ID" value="NZ_PJNH01000001.1"/>
</dbReference>
<gene>
    <name evidence="3" type="ORF">CEY16_02500</name>
</gene>
<dbReference type="EMBL" id="PJNH01000001">
    <property type="protein sequence ID" value="PKR78646.1"/>
    <property type="molecule type" value="Genomic_DNA"/>
</dbReference>
<dbReference type="OrthoDB" id="9816426at2"/>
<dbReference type="PANTHER" id="PTHR38032:SF1">
    <property type="entry name" value="RNA-BINDING PROTEIN KHPB N-TERMINAL DOMAIN-CONTAINING PROTEIN"/>
    <property type="match status" value="1"/>
</dbReference>
<comment type="caution">
    <text evidence="3">The sequence shown here is derived from an EMBL/GenBank/DDBJ whole genome shotgun (WGS) entry which is preliminary data.</text>
</comment>
<evidence type="ECO:0000256" key="1">
    <source>
        <dbReference type="SAM" id="Coils"/>
    </source>
</evidence>
<dbReference type="Proteomes" id="UP000243524">
    <property type="component" value="Unassembled WGS sequence"/>
</dbReference>
<protein>
    <recommendedName>
        <fullName evidence="2">Flagellar Assembly Protein A N-terminal region domain-containing protein</fullName>
    </recommendedName>
</protein>
<dbReference type="InterPro" id="IPR046866">
    <property type="entry name" value="FapA_N"/>
</dbReference>
<organism evidence="3 4">
    <name type="scientific">Halalkalibacillus sediminis</name>
    <dbReference type="NCBI Taxonomy" id="2018042"/>
    <lineage>
        <taxon>Bacteria</taxon>
        <taxon>Bacillati</taxon>
        <taxon>Bacillota</taxon>
        <taxon>Bacilli</taxon>
        <taxon>Bacillales</taxon>
        <taxon>Bacillaceae</taxon>
        <taxon>Halalkalibacillus</taxon>
    </lineage>
</organism>
<name>A0A2I0QWC5_9BACI</name>
<dbReference type="AlphaFoldDB" id="A0A2I0QWC5"/>
<keyword evidence="4" id="KW-1185">Reference proteome</keyword>
<evidence type="ECO:0000313" key="4">
    <source>
        <dbReference type="Proteomes" id="UP000243524"/>
    </source>
</evidence>
<dbReference type="InterPro" id="IPR046865">
    <property type="entry name" value="FapA_b_solenoid"/>
</dbReference>
<proteinExistence type="predicted"/>
<evidence type="ECO:0000259" key="2">
    <source>
        <dbReference type="Pfam" id="PF20250"/>
    </source>
</evidence>
<evidence type="ECO:0000313" key="3">
    <source>
        <dbReference type="EMBL" id="PKR78646.1"/>
    </source>
</evidence>
<dbReference type="Pfam" id="PF20250">
    <property type="entry name" value="FapA_N"/>
    <property type="match status" value="1"/>
</dbReference>
<dbReference type="PANTHER" id="PTHR38032">
    <property type="entry name" value="POLYMERASE-RELATED"/>
    <property type="match status" value="1"/>
</dbReference>
<dbReference type="InterPro" id="IPR005646">
    <property type="entry name" value="FapA"/>
</dbReference>
<keyword evidence="1" id="KW-0175">Coiled coil</keyword>
<dbReference type="Pfam" id="PF03961">
    <property type="entry name" value="FapA"/>
    <property type="match status" value="1"/>
</dbReference>
<feature type="domain" description="Flagellar Assembly Protein A N-terminal region" evidence="2">
    <location>
        <begin position="8"/>
        <end position="188"/>
    </location>
</feature>
<sequence length="468" mass="52111">MDLNQFFHVVISKDKLECTIDVHTSKFLEAEVDDTLDELKQNIDREKFIAFLNEHEIIFGIKDEVVDDVIEKLHEGDYPKVIAEGVLPQSGLDGDIEYHVNLNTKVTIKEDEQIDFKEMMKIPTVEPGDRLVSFIAPTKGEDGTNIHNEPIPAKPGKVVSLKAGENTKLDNDSSTIYSTNSGQVSLTEKKILVLPIYEVNDSLDMKIGNIDFNGSIVIKGDVPNGFNLKARGDITIYGLVEAANLEAGSSIFIREGVSAQGKGFIKAGVDIQVGNINQGNVEAGRNLMVENSILHSEVIAREIVYCQRGNVIGGSTSAGKRVQGKDVGNRMNTKTFIYLGENKKVLEIRSALTNEIEELKDQVNKLTTIGESLEKIKLARDLTSKERITYLRQRNSLEIAEAKLKELEEELNQYLTDDDQLEVLKLSATGIIYPNVQVISGKYSRSFNKEQKYVSIVFRDNDFTVSPL</sequence>